<evidence type="ECO:0000313" key="10">
    <source>
        <dbReference type="Proteomes" id="UP000288587"/>
    </source>
</evidence>
<keyword evidence="5 7" id="KW-0378">Hydrolase</keyword>
<dbReference type="InterPro" id="IPR019533">
    <property type="entry name" value="Peptidase_S26"/>
</dbReference>
<comment type="caution">
    <text evidence="9">The sequence shown here is derived from an EMBL/GenBank/DDBJ whole genome shotgun (WGS) entry which is preliminary data.</text>
</comment>
<dbReference type="InterPro" id="IPR019757">
    <property type="entry name" value="Pept_S26A_signal_pept_1_Lys-AS"/>
</dbReference>
<feature type="domain" description="Peptidase S26" evidence="8">
    <location>
        <begin position="16"/>
        <end position="203"/>
    </location>
</feature>
<comment type="subcellular location">
    <subcellularLocation>
        <location evidence="7">Membrane</location>
        <topology evidence="7">Single-pass type II membrane protein</topology>
    </subcellularLocation>
</comment>
<gene>
    <name evidence="9" type="primary">lepB</name>
    <name evidence="9" type="ORF">EOD73_13820</name>
</gene>
<dbReference type="CDD" id="cd06530">
    <property type="entry name" value="S26_SPase_I"/>
    <property type="match status" value="1"/>
</dbReference>
<dbReference type="Proteomes" id="UP000288587">
    <property type="component" value="Unassembled WGS sequence"/>
</dbReference>
<sequence>MALNWRPWLREQRGFLLFLLGLGVMRGALADWNPVPTGSMRPTVLEGDVVLVDKRAYDWRLPFTSIDLHRHGEPQRGDVVVAWSPADGTRLLKRLVALPGDTVAVVDGRLWLNGAPVPLTPGQAVADEPSPLGPLPAFRADEALPQGAVHAVQRLPVHGPLQQMPPLTLGPDDYFLLGDNRDNSADSRVFGPVPRRLLVGRVSRLLVSVDPQAWTPRWERVGLALR</sequence>
<dbReference type="RefSeq" id="WP_127683615.1">
    <property type="nucleotide sequence ID" value="NZ_SACM01000004.1"/>
</dbReference>
<evidence type="ECO:0000256" key="4">
    <source>
        <dbReference type="ARBA" id="ARBA00019232"/>
    </source>
</evidence>
<dbReference type="GO" id="GO:0010027">
    <property type="term" value="P:thylakoid membrane organization"/>
    <property type="evidence" value="ECO:0007669"/>
    <property type="project" value="TreeGrafter"/>
</dbReference>
<organism evidence="9 10">
    <name type="scientific">Inhella crocodyli</name>
    <dbReference type="NCBI Taxonomy" id="2499851"/>
    <lineage>
        <taxon>Bacteria</taxon>
        <taxon>Pseudomonadati</taxon>
        <taxon>Pseudomonadota</taxon>
        <taxon>Betaproteobacteria</taxon>
        <taxon>Burkholderiales</taxon>
        <taxon>Sphaerotilaceae</taxon>
        <taxon>Inhella</taxon>
    </lineage>
</organism>
<dbReference type="PRINTS" id="PR00727">
    <property type="entry name" value="LEADERPTASE"/>
</dbReference>
<evidence type="ECO:0000313" key="9">
    <source>
        <dbReference type="EMBL" id="RVT83651.1"/>
    </source>
</evidence>
<evidence type="ECO:0000256" key="7">
    <source>
        <dbReference type="RuleBase" id="RU362042"/>
    </source>
</evidence>
<dbReference type="SUPFAM" id="SSF51306">
    <property type="entry name" value="LexA/Signal peptidase"/>
    <property type="match status" value="1"/>
</dbReference>
<dbReference type="Pfam" id="PF10502">
    <property type="entry name" value="Peptidase_S26"/>
    <property type="match status" value="1"/>
</dbReference>
<evidence type="ECO:0000256" key="6">
    <source>
        <dbReference type="PIRSR" id="PIRSR600223-1"/>
    </source>
</evidence>
<dbReference type="PROSITE" id="PS00760">
    <property type="entry name" value="SPASE_I_2"/>
    <property type="match status" value="1"/>
</dbReference>
<comment type="similarity">
    <text evidence="2 7">Belongs to the peptidase S26 family.</text>
</comment>
<reference evidence="9 10" key="1">
    <citation type="submission" date="2019-01" db="EMBL/GenBank/DDBJ databases">
        <authorList>
            <person name="Chen W.-M."/>
        </authorList>
    </citation>
    <scope>NUCLEOTIDE SEQUENCE [LARGE SCALE GENOMIC DNA]</scope>
    <source>
        <strain evidence="9 10">CCP-18</strain>
    </source>
</reference>
<dbReference type="InterPro" id="IPR036286">
    <property type="entry name" value="LexA/Signal_pep-like_sf"/>
</dbReference>
<dbReference type="PANTHER" id="PTHR43390">
    <property type="entry name" value="SIGNAL PEPTIDASE I"/>
    <property type="match status" value="1"/>
</dbReference>
<dbReference type="AlphaFoldDB" id="A0A3S2UBL0"/>
<dbReference type="InterPro" id="IPR000223">
    <property type="entry name" value="Pept_S26A_signal_pept_1"/>
</dbReference>
<evidence type="ECO:0000256" key="1">
    <source>
        <dbReference type="ARBA" id="ARBA00000677"/>
    </source>
</evidence>
<dbReference type="Gene3D" id="2.10.109.10">
    <property type="entry name" value="Umud Fragment, subunit A"/>
    <property type="match status" value="1"/>
</dbReference>
<evidence type="ECO:0000256" key="2">
    <source>
        <dbReference type="ARBA" id="ARBA00009370"/>
    </source>
</evidence>
<protein>
    <recommendedName>
        <fullName evidence="4 7">Signal peptidase I</fullName>
        <ecNumber evidence="3 7">3.4.21.89</ecNumber>
    </recommendedName>
</protein>
<feature type="active site" evidence="6">
    <location>
        <position position="93"/>
    </location>
</feature>
<evidence type="ECO:0000259" key="8">
    <source>
        <dbReference type="Pfam" id="PF10502"/>
    </source>
</evidence>
<evidence type="ECO:0000256" key="5">
    <source>
        <dbReference type="ARBA" id="ARBA00022801"/>
    </source>
</evidence>
<dbReference type="GO" id="GO:0016020">
    <property type="term" value="C:membrane"/>
    <property type="evidence" value="ECO:0007669"/>
    <property type="project" value="UniProtKB-SubCell"/>
</dbReference>
<keyword evidence="7" id="KW-0645">Protease</keyword>
<comment type="catalytic activity">
    <reaction evidence="1 7">
        <text>Cleavage of hydrophobic, N-terminal signal or leader sequences from secreted and periplasmic proteins.</text>
        <dbReference type="EC" id="3.4.21.89"/>
    </reaction>
</comment>
<dbReference type="OrthoDB" id="9815782at2"/>
<dbReference type="NCBIfam" id="TIGR02227">
    <property type="entry name" value="sigpep_I_bact"/>
    <property type="match status" value="1"/>
</dbReference>
<dbReference type="EMBL" id="SACM01000004">
    <property type="protein sequence ID" value="RVT83651.1"/>
    <property type="molecule type" value="Genomic_DNA"/>
</dbReference>
<accession>A0A3S2UBL0</accession>
<evidence type="ECO:0000256" key="3">
    <source>
        <dbReference type="ARBA" id="ARBA00013208"/>
    </source>
</evidence>
<proteinExistence type="inferred from homology"/>
<keyword evidence="10" id="KW-1185">Reference proteome</keyword>
<dbReference type="GO" id="GO:0006465">
    <property type="term" value="P:signal peptide processing"/>
    <property type="evidence" value="ECO:0007669"/>
    <property type="project" value="InterPro"/>
</dbReference>
<dbReference type="GO" id="GO:0009003">
    <property type="term" value="F:signal peptidase activity"/>
    <property type="evidence" value="ECO:0007669"/>
    <property type="project" value="UniProtKB-EC"/>
</dbReference>
<dbReference type="PANTHER" id="PTHR43390:SF1">
    <property type="entry name" value="CHLOROPLAST PROCESSING PEPTIDASE"/>
    <property type="match status" value="1"/>
</dbReference>
<dbReference type="GO" id="GO:0004252">
    <property type="term" value="F:serine-type endopeptidase activity"/>
    <property type="evidence" value="ECO:0007669"/>
    <property type="project" value="InterPro"/>
</dbReference>
<feature type="active site" evidence="6">
    <location>
        <position position="39"/>
    </location>
</feature>
<dbReference type="EC" id="3.4.21.89" evidence="3 7"/>
<name>A0A3S2UBL0_9BURK</name>